<dbReference type="GO" id="GO:0015986">
    <property type="term" value="P:proton motive force-driven ATP synthesis"/>
    <property type="evidence" value="ECO:0007669"/>
    <property type="project" value="InterPro"/>
</dbReference>
<evidence type="ECO:0000256" key="6">
    <source>
        <dbReference type="ARBA" id="ARBA00022763"/>
    </source>
</evidence>
<evidence type="ECO:0000256" key="10">
    <source>
        <dbReference type="ARBA" id="ARBA00022833"/>
    </source>
</evidence>
<keyword evidence="13" id="KW-0472">Membrane</keyword>
<keyword evidence="8" id="KW-0375">Hydrogen ion transport</keyword>
<keyword evidence="5" id="KW-0479">Metal-binding</keyword>
<evidence type="ECO:0000256" key="3">
    <source>
        <dbReference type="ARBA" id="ARBA00022448"/>
    </source>
</evidence>
<dbReference type="InterPro" id="IPR036531">
    <property type="entry name" value="Rbsn_Rab-bd_sf"/>
</dbReference>
<dbReference type="InterPro" id="IPR013087">
    <property type="entry name" value="Znf_C2H2_type"/>
</dbReference>
<dbReference type="GO" id="GO:0015078">
    <property type="term" value="F:proton transmembrane transporter activity"/>
    <property type="evidence" value="ECO:0007669"/>
    <property type="project" value="InterPro"/>
</dbReference>
<evidence type="ECO:0000256" key="15">
    <source>
        <dbReference type="ARBA" id="ARBA00023310"/>
    </source>
</evidence>
<dbReference type="InterPro" id="IPR000306">
    <property type="entry name" value="Znf_FYVE"/>
</dbReference>
<dbReference type="PROSITE" id="PS00028">
    <property type="entry name" value="ZINC_FINGER_C2H2_1"/>
    <property type="match status" value="1"/>
</dbReference>
<evidence type="ECO:0000256" key="17">
    <source>
        <dbReference type="SAM" id="Coils"/>
    </source>
</evidence>
<comment type="caution">
    <text evidence="20">The sequence shown here is derived from an EMBL/GenBank/DDBJ whole genome shotgun (WGS) entry which is preliminary data.</text>
</comment>
<dbReference type="Gene3D" id="3.30.40.10">
    <property type="entry name" value="Zinc/RING finger domain, C3HC4 (zinc finger)"/>
    <property type="match status" value="2"/>
</dbReference>
<evidence type="ECO:0000313" key="21">
    <source>
        <dbReference type="Proteomes" id="UP000241107"/>
    </source>
</evidence>
<dbReference type="VEuPathDB" id="FungiDB:C7M61_002782"/>
<dbReference type="GeneID" id="36566171"/>
<evidence type="ECO:0000256" key="11">
    <source>
        <dbReference type="ARBA" id="ARBA00023065"/>
    </source>
</evidence>
<dbReference type="AlphaFoldDB" id="A0A2P7YQI5"/>
<keyword evidence="17" id="KW-0175">Coiled coil</keyword>
<evidence type="ECO:0000256" key="16">
    <source>
        <dbReference type="PROSITE-ProRule" id="PRU00091"/>
    </source>
</evidence>
<keyword evidence="9" id="KW-0999">Mitochondrion inner membrane</keyword>
<dbReference type="SUPFAM" id="SSF140125">
    <property type="entry name" value="Rabenosyn-5 Rab-binding domain-like"/>
    <property type="match status" value="1"/>
</dbReference>
<dbReference type="GO" id="GO:0003677">
    <property type="term" value="F:DNA binding"/>
    <property type="evidence" value="ECO:0007669"/>
    <property type="project" value="InterPro"/>
</dbReference>
<dbReference type="Pfam" id="PF05680">
    <property type="entry name" value="ATP-synt_E"/>
    <property type="match status" value="1"/>
</dbReference>
<dbReference type="GO" id="GO:0006281">
    <property type="term" value="P:DNA repair"/>
    <property type="evidence" value="ECO:0007669"/>
    <property type="project" value="UniProtKB-KW"/>
</dbReference>
<reference evidence="20 21" key="1">
    <citation type="submission" date="2018-03" db="EMBL/GenBank/DDBJ databases">
        <title>Candida pseudohaemulonii genome assembly and annotation.</title>
        <authorList>
            <person name="Munoz J.F."/>
            <person name="Gade L.G."/>
            <person name="Chow N.A."/>
            <person name="Litvintseva A.P."/>
            <person name="Loparev V.N."/>
            <person name="Cuomo C.A."/>
        </authorList>
    </citation>
    <scope>NUCLEOTIDE SEQUENCE [LARGE SCALE GENOMIC DNA]</scope>
    <source>
        <strain evidence="20 21">B12108</strain>
    </source>
</reference>
<keyword evidence="21" id="KW-1185">Reference proteome</keyword>
<keyword evidence="7 16" id="KW-0863">Zinc-finger</keyword>
<dbReference type="Pfam" id="PF11464">
    <property type="entry name" value="Rbsn"/>
    <property type="match status" value="1"/>
</dbReference>
<feature type="coiled-coil region" evidence="17">
    <location>
        <begin position="663"/>
        <end position="690"/>
    </location>
</feature>
<dbReference type="PROSITE" id="PS50178">
    <property type="entry name" value="ZF_FYVE"/>
    <property type="match status" value="1"/>
</dbReference>
<dbReference type="SUPFAM" id="SSF57903">
    <property type="entry name" value="FYVE/PHD zinc finger"/>
    <property type="match status" value="2"/>
</dbReference>
<keyword evidence="4" id="KW-0138">CF(0)</keyword>
<evidence type="ECO:0000256" key="2">
    <source>
        <dbReference type="ARBA" id="ARBA00007333"/>
    </source>
</evidence>
<dbReference type="CDD" id="cd15737">
    <property type="entry name" value="FYVE2_Vac1p_like"/>
    <property type="match status" value="1"/>
</dbReference>
<organism evidence="20 21">
    <name type="scientific">Candidozyma pseudohaemuli</name>
    <dbReference type="NCBI Taxonomy" id="418784"/>
    <lineage>
        <taxon>Eukaryota</taxon>
        <taxon>Fungi</taxon>
        <taxon>Dikarya</taxon>
        <taxon>Ascomycota</taxon>
        <taxon>Saccharomycotina</taxon>
        <taxon>Pichiomycetes</taxon>
        <taxon>Metschnikowiaceae</taxon>
        <taxon>Candidozyma</taxon>
    </lineage>
</organism>
<dbReference type="PANTHER" id="PTHR23164">
    <property type="entry name" value="EARLY ENDOSOME ANTIGEN 1"/>
    <property type="match status" value="1"/>
</dbReference>
<dbReference type="EMBL" id="PYFQ01000006">
    <property type="protein sequence ID" value="PSK38225.1"/>
    <property type="molecule type" value="Genomic_DNA"/>
</dbReference>
<dbReference type="SMART" id="SM00734">
    <property type="entry name" value="ZnF_Rad18"/>
    <property type="match status" value="1"/>
</dbReference>
<keyword evidence="10" id="KW-0862">Zinc</keyword>
<keyword evidence="12" id="KW-0496">Mitochondrion</keyword>
<name>A0A2P7YQI5_9ASCO</name>
<dbReference type="Proteomes" id="UP000241107">
    <property type="component" value="Unassembled WGS sequence"/>
</dbReference>
<dbReference type="InterPro" id="IPR017455">
    <property type="entry name" value="Znf_FYVE-rel"/>
</dbReference>
<dbReference type="InterPro" id="IPR011011">
    <property type="entry name" value="Znf_FYVE_PHD"/>
</dbReference>
<proteinExistence type="inferred from homology"/>
<evidence type="ECO:0000313" key="20">
    <source>
        <dbReference type="EMBL" id="PSK38225.1"/>
    </source>
</evidence>
<evidence type="ECO:0000256" key="12">
    <source>
        <dbReference type="ARBA" id="ARBA00023128"/>
    </source>
</evidence>
<keyword evidence="15" id="KW-0066">ATP synthesis</keyword>
<dbReference type="GO" id="GO:0008270">
    <property type="term" value="F:zinc ion binding"/>
    <property type="evidence" value="ECO:0007669"/>
    <property type="project" value="UniProtKB-KW"/>
</dbReference>
<evidence type="ECO:0000259" key="19">
    <source>
        <dbReference type="PROSITE" id="PS50178"/>
    </source>
</evidence>
<dbReference type="RefSeq" id="XP_024713550.1">
    <property type="nucleotide sequence ID" value="XM_024858144.1"/>
</dbReference>
<keyword evidence="14" id="KW-0234">DNA repair</keyword>
<evidence type="ECO:0000256" key="4">
    <source>
        <dbReference type="ARBA" id="ARBA00022547"/>
    </source>
</evidence>
<gene>
    <name evidence="20" type="ORF">C7M61_002782</name>
</gene>
<dbReference type="InterPro" id="IPR021565">
    <property type="entry name" value="Rbsn_Rab-bd"/>
</dbReference>
<evidence type="ECO:0000256" key="18">
    <source>
        <dbReference type="SAM" id="MobiDB-lite"/>
    </source>
</evidence>
<sequence>MSTFNVLRYSALGAGVLYGAVHRYNLESAVSEQHKAEEWKKQEKLIKEAKAEYARLHAPKDKPSSGAGLSLKTLEDPNVDFGKVLESLVQKLEEAEIIMTPISSKDVDLPTSPSSTTGETELRDNSEKLICPICDEDMVSLIQLNRHIDDSHTGKENETSVQKKTPIKKTLKLDLFDDSNGFGLSDVNGEAQEGTPDTGLKSSLKRAHWKQPVPGKPNYCSQKECKKLLNVRTGVVNCRKCGLLYCNDHTRYRVKLNNSASKDTLPQYDSYGVFARSCESCYFNKPLIKLGTQVNSKDLTESFSKIRTTKVAEKQSRRDVLQKRFIKITNLMAENYLWHAEHRNSVFLVFNSPRPPYTAEEYLEKEKEIVGHDNWQIDDEITHCPLCYAKFNFLVRKHHCRLCGSIVSDLAINSEDMSSMCSLQVPAGIFMKLLPTLNYPPHVINNWDTLVLLNQEKSRHASIFSFRCCKTCKDTLIPRGRSETPEESSAIFATYDELLMLKMHISTSLPRYDNLAASGLEEQTDEINKLRTKLMKYLKDFEIAIENFKRELFRLDPTSKKHVPLFNPSLVTNVYKLTIVFLQDSLLHFKRINDHYQELEKTRLTGQIGELKPFDNNPEIASPSPVPTKPRLTKKQIRELREELMVVSEQKFLVEQQMEEAKRQRRFDEVSALTENVNELEKRKLELEGELGEFAFE</sequence>
<evidence type="ECO:0000256" key="9">
    <source>
        <dbReference type="ARBA" id="ARBA00022792"/>
    </source>
</evidence>
<dbReference type="Pfam" id="PF01363">
    <property type="entry name" value="FYVE"/>
    <property type="match status" value="1"/>
</dbReference>
<dbReference type="GO" id="GO:0032266">
    <property type="term" value="F:phosphatidylinositol-3-phosphate binding"/>
    <property type="evidence" value="ECO:0007669"/>
    <property type="project" value="UniProtKB-ARBA"/>
</dbReference>
<keyword evidence="11" id="KW-0406">Ion transport</keyword>
<keyword evidence="6" id="KW-0227">DNA damage</keyword>
<evidence type="ECO:0000256" key="1">
    <source>
        <dbReference type="ARBA" id="ARBA00004273"/>
    </source>
</evidence>
<feature type="domain" description="FYVE-type" evidence="19">
    <location>
        <begin position="378"/>
        <end position="477"/>
    </location>
</feature>
<dbReference type="InterPro" id="IPR013083">
    <property type="entry name" value="Znf_RING/FYVE/PHD"/>
</dbReference>
<keyword evidence="3" id="KW-0813">Transport</keyword>
<dbReference type="STRING" id="418784.A0A2P7YQI5"/>
<evidence type="ECO:0000256" key="5">
    <source>
        <dbReference type="ARBA" id="ARBA00022723"/>
    </source>
</evidence>
<dbReference type="InterPro" id="IPR006642">
    <property type="entry name" value="Rad18_UBZ4"/>
</dbReference>
<dbReference type="OrthoDB" id="166134at2759"/>
<dbReference type="SMART" id="SM00064">
    <property type="entry name" value="FYVE"/>
    <property type="match status" value="2"/>
</dbReference>
<feature type="region of interest" description="Disordered" evidence="18">
    <location>
        <begin position="186"/>
        <end position="213"/>
    </location>
</feature>
<dbReference type="GO" id="GO:0045259">
    <property type="term" value="C:proton-transporting ATP synthase complex"/>
    <property type="evidence" value="ECO:0007669"/>
    <property type="project" value="UniProtKB-KW"/>
</dbReference>
<dbReference type="GO" id="GO:0005743">
    <property type="term" value="C:mitochondrial inner membrane"/>
    <property type="evidence" value="ECO:0007669"/>
    <property type="project" value="UniProtKB-SubCell"/>
</dbReference>
<evidence type="ECO:0000256" key="13">
    <source>
        <dbReference type="ARBA" id="ARBA00023136"/>
    </source>
</evidence>
<comment type="similarity">
    <text evidence="2">Belongs to the ATPase e subunit family.</text>
</comment>
<evidence type="ECO:0000256" key="8">
    <source>
        <dbReference type="ARBA" id="ARBA00022781"/>
    </source>
</evidence>
<evidence type="ECO:0000256" key="7">
    <source>
        <dbReference type="ARBA" id="ARBA00022771"/>
    </source>
</evidence>
<accession>A0A2P7YQI5</accession>
<evidence type="ECO:0000256" key="14">
    <source>
        <dbReference type="ARBA" id="ARBA00023204"/>
    </source>
</evidence>
<protein>
    <recommendedName>
        <fullName evidence="19">FYVE-type domain-containing protein</fullName>
    </recommendedName>
</protein>
<dbReference type="InterPro" id="IPR008386">
    <property type="entry name" value="ATP_synth_F0_esu_mt"/>
</dbReference>
<comment type="subcellular location">
    <subcellularLocation>
        <location evidence="1">Mitochondrion inner membrane</location>
    </subcellularLocation>
</comment>
<dbReference type="CDD" id="cd15761">
    <property type="entry name" value="FYVE1_Vac1p_like"/>
    <property type="match status" value="1"/>
</dbReference>